<dbReference type="Pfam" id="PF04108">
    <property type="entry name" value="ATG17_like"/>
    <property type="match status" value="1"/>
</dbReference>
<feature type="compositionally biased region" description="Low complexity" evidence="8">
    <location>
        <begin position="1562"/>
        <end position="1596"/>
    </location>
</feature>
<feature type="compositionally biased region" description="Low complexity" evidence="8">
    <location>
        <begin position="428"/>
        <end position="443"/>
    </location>
</feature>
<keyword evidence="2 6" id="KW-0813">Transport</keyword>
<dbReference type="GO" id="GO:0061709">
    <property type="term" value="P:reticulophagy"/>
    <property type="evidence" value="ECO:0007669"/>
    <property type="project" value="TreeGrafter"/>
</dbReference>
<dbReference type="CDD" id="cd06503">
    <property type="entry name" value="ATP-synt_Fo_b"/>
    <property type="match status" value="1"/>
</dbReference>
<dbReference type="GO" id="GO:0019901">
    <property type="term" value="F:protein kinase binding"/>
    <property type="evidence" value="ECO:0007669"/>
    <property type="project" value="TreeGrafter"/>
</dbReference>
<feature type="compositionally biased region" description="Basic and acidic residues" evidence="8">
    <location>
        <begin position="1372"/>
        <end position="1389"/>
    </location>
</feature>
<feature type="domain" description="Autophagy protein ATG17-like" evidence="9">
    <location>
        <begin position="147"/>
        <end position="504"/>
    </location>
</feature>
<dbReference type="GO" id="GO:0000045">
    <property type="term" value="P:autophagosome assembly"/>
    <property type="evidence" value="ECO:0007669"/>
    <property type="project" value="UniProtKB-UniRule"/>
</dbReference>
<evidence type="ECO:0000256" key="8">
    <source>
        <dbReference type="SAM" id="MobiDB-lite"/>
    </source>
</evidence>
<name>A0A8H5FNL8_9AGAR</name>
<feature type="coiled-coil region" evidence="7">
    <location>
        <begin position="688"/>
        <end position="729"/>
    </location>
</feature>
<feature type="region of interest" description="Disordered" evidence="8">
    <location>
        <begin position="381"/>
        <end position="443"/>
    </location>
</feature>
<feature type="coiled-coil region" evidence="7">
    <location>
        <begin position="937"/>
        <end position="999"/>
    </location>
</feature>
<feature type="region of interest" description="Disordered" evidence="8">
    <location>
        <begin position="1519"/>
        <end position="1596"/>
    </location>
</feature>
<proteinExistence type="inferred from homology"/>
<sequence length="1657" mass="180953">MLQTEATWQDLERFGNVQVFLQEVAGLGGGSPSALVAYLSDGKRLTNENVRDLAGMQDQIIFVFNKTYLELDYSQLSVEQEQALLAGLGLGVKVDSEVDGDALSTTPPTRPSPSPHHLQTQLSHLALSLHYQHQALSIASSSLSYSLLSLLPTVSQIAEGLRGELGKQEKLLGGLEGDLELIARVRVHRDFYSGGGGAGAEGRVVRDRTLGDYVSVVKMRQVGETCRRTHDELLSRFTEMELAIKRVQEGEVAVRERVGDVGLLDEADICIRRAQEVFDQIQVSQSQGQNQDMGIEQDQEQQTPRQRQSAELNTTGTEESESESESTLQTTFHTLLSLKNTYTLHVLRTLQMISRINEEVVRIPVGMGVLKGSFRGRGGGANVSSGGNLSASGSGSGAGALVEGGGGGAGTGGEGGGGGGGRGGKGHTGAVVPVPKPTGGTPTSFAHIERLHGMLYAYGATVVEVVRRKEFSRFFYQRTQNILDVMAKLSSSERKRRQIYRSEIHGQLPFDTKFLGEEYDPVPGVDVVFTGRGMTRKEEEYGDSGGRGGGGGGGGGGYGYGYGLEREDVEALLNLLSSLEQEQQEQLYQLQLSSPSNDHGYDATSFTPTSPLGVPPTSISTSTSIATSIATFKLSTLHETLVLLEKQIAKMDGLEASWDRVVERGSLTLDDQSSQTSQPNPQQLIDQLHTAQEAKNALETLFNEANRESLLLQNEVERLKKDNIGLEKQLAKFGNLADQHQLLKVDYQLSEARLEKALKDVYDVEEERRVGDEGLRRELEEVRRGNDELKGVGEVNEALKDEVKGLRRELEEARKENDELEGVSEVNEALKDEVKELKEVLREANEEKERLIREHEKEKDELRNELKREQERVRSEQERVAREHERVMRDMRDYRAEADGDRAVLEKEFFETQARLDEMQGMLGENEMRFSETQAMLDEREMRVRELEVQVETGERERGALKNELEKVNQEKEQPQLELESLKTARKDLTDQLVHLNHDLEESRHVERVLREDLSKGRSSQEEYEQRLEEKDRLVAQILDVALGFRESHLKALRTAQTVSAHPHHPRQGLSSASLGDSMRFGMGMGLGLSVIGGSPGSGPGPSQPQLQPDDLMVNLPPIEIDPSDPTAALESLRTFDHDHFQEAISKTGNTVRKWQKQCKEYRERAKGKISFRNFAKGDLALFLPTRNSVSKPWAAFNVSFPHYFLQATGHLAEQLKSREWIVARITSITERIVDRNDPSSNPYGLGDGVKYYMLEVEDWTQPSNNKRRVSSKKQSGIGNDGGPKPSTSPGGGLADSTPMLPPPEAEVEDTFQVATHSPNSHLFSPRTRANSSPSARPSSLSRLLAQASLDTPTPAEVIDEAVPSSPTPPKVEQEQERESSTSTTKEDVAPQQIDNSSPLPSPSLSPSPAPFPTTSPPPPPSPSLPSGSVPRQAPAGPLASHSHTQTPLRDRPGSRGSRLSTTSRFSGGIRPPMGNVSSGSPIKAVATAALSSDRVFSTSPPSGELAITYNNNNPETGAGAVAIPSPEGSISDGISNLLKSSRRRTMSYHHHQPRNSPLALSESSVPSTGSTSTSATASSTATAKPTLSGSTATSTLANFANSWGVSFGRRRKAEATKTASTTNLSPMLETSPVDETATGESSRPADSSASEILRRF</sequence>
<evidence type="ECO:0000259" key="9">
    <source>
        <dbReference type="Pfam" id="PF04108"/>
    </source>
</evidence>
<keyword evidence="6" id="KW-0472">Membrane</keyword>
<feature type="compositionally biased region" description="Low complexity" evidence="8">
    <location>
        <begin position="300"/>
        <end position="317"/>
    </location>
</feature>
<feature type="compositionally biased region" description="Low complexity" evidence="8">
    <location>
        <begin position="1455"/>
        <end position="1469"/>
    </location>
</feature>
<comment type="subcellular location">
    <subcellularLocation>
        <location evidence="6">Preautophagosomal structure membrane</location>
        <topology evidence="6">Peripheral membrane protein</topology>
    </subcellularLocation>
    <subcellularLocation>
        <location evidence="6">Vacuole membrane</location>
        <topology evidence="6">Peripheral membrane protein</topology>
    </subcellularLocation>
    <text evidence="6">During pexophagy, accumulates in the vacuolar membrane region, where the peroxisomes contact the vacuole.</text>
</comment>
<dbReference type="GO" id="GO:1903599">
    <property type="term" value="P:positive regulation of autophagy of mitochondrion"/>
    <property type="evidence" value="ECO:0007669"/>
    <property type="project" value="UniProtKB-UniRule"/>
</dbReference>
<dbReference type="GO" id="GO:0015031">
    <property type="term" value="P:protein transport"/>
    <property type="evidence" value="ECO:0007669"/>
    <property type="project" value="UniProtKB-KW"/>
</dbReference>
<dbReference type="GO" id="GO:0034517">
    <property type="term" value="P:ribophagy"/>
    <property type="evidence" value="ECO:0007669"/>
    <property type="project" value="TreeGrafter"/>
</dbReference>
<feature type="compositionally biased region" description="Gly residues" evidence="8">
    <location>
        <begin position="394"/>
        <end position="427"/>
    </location>
</feature>
<gene>
    <name evidence="11" type="ORF">D9758_011829</name>
</gene>
<evidence type="ECO:0000256" key="1">
    <source>
        <dbReference type="ARBA" id="ARBA00009729"/>
    </source>
</evidence>
<dbReference type="GO" id="GO:0034045">
    <property type="term" value="C:phagophore assembly site membrane"/>
    <property type="evidence" value="ECO:0007669"/>
    <property type="project" value="UniProtKB-SubCell"/>
</dbReference>
<feature type="compositionally biased region" description="Low complexity" evidence="8">
    <location>
        <begin position="382"/>
        <end position="393"/>
    </location>
</feature>
<evidence type="ECO:0000313" key="12">
    <source>
        <dbReference type="Proteomes" id="UP000559256"/>
    </source>
</evidence>
<evidence type="ECO:0000259" key="10">
    <source>
        <dbReference type="Pfam" id="PF10377"/>
    </source>
</evidence>
<keyword evidence="4 6" id="KW-0072">Autophagy</keyword>
<feature type="compositionally biased region" description="Low complexity" evidence="8">
    <location>
        <begin position="1325"/>
        <end position="1350"/>
    </location>
</feature>
<protein>
    <recommendedName>
        <fullName evidence="6">Autophagy-related protein 11</fullName>
    </recommendedName>
</protein>
<evidence type="ECO:0000256" key="3">
    <source>
        <dbReference type="ARBA" id="ARBA00022927"/>
    </source>
</evidence>
<dbReference type="GO" id="GO:0005774">
    <property type="term" value="C:vacuolar membrane"/>
    <property type="evidence" value="ECO:0007669"/>
    <property type="project" value="UniProtKB-SubCell"/>
</dbReference>
<evidence type="ECO:0000256" key="4">
    <source>
        <dbReference type="ARBA" id="ARBA00023006"/>
    </source>
</evidence>
<dbReference type="PANTHER" id="PTHR13222:SF1">
    <property type="entry name" value="RB1-INDUCIBLE COILED-COIL PROTEIN 1"/>
    <property type="match status" value="1"/>
</dbReference>
<comment type="function">
    <text evidence="6">Involved in cytoplasm to vacuole transport (Cvt), pexophagy, mitophagy and nucleophagy. Recruits mitochondria for their selective degradation via autophagy (mitophagy) during starvation. Works as scaffold proteins that recruit ATG proteins to the pre-autophagosome (PAS), the site of vesicle/autophagosome formation. Required for the Cvt vesicles completion.</text>
</comment>
<dbReference type="GO" id="GO:0034727">
    <property type="term" value="P:piecemeal microautophagy of the nucleus"/>
    <property type="evidence" value="ECO:0007669"/>
    <property type="project" value="TreeGrafter"/>
</dbReference>
<evidence type="ECO:0000256" key="6">
    <source>
        <dbReference type="RuleBase" id="RU367075"/>
    </source>
</evidence>
<keyword evidence="6" id="KW-0926">Vacuole</keyword>
<evidence type="ECO:0000313" key="11">
    <source>
        <dbReference type="EMBL" id="KAF5343439.1"/>
    </source>
</evidence>
<evidence type="ECO:0000256" key="5">
    <source>
        <dbReference type="ARBA" id="ARBA00023054"/>
    </source>
</evidence>
<dbReference type="Proteomes" id="UP000559256">
    <property type="component" value="Unassembled WGS sequence"/>
</dbReference>
<keyword evidence="12" id="KW-1185">Reference proteome</keyword>
<keyword evidence="5 7" id="KW-0175">Coiled coil</keyword>
<comment type="similarity">
    <text evidence="1 6">Belongs to the ATG11 family.</text>
</comment>
<feature type="compositionally biased region" description="Polar residues" evidence="8">
    <location>
        <begin position="1639"/>
        <end position="1651"/>
    </location>
</feature>
<feature type="region of interest" description="Disordered" evidence="8">
    <location>
        <begin position="1611"/>
        <end position="1657"/>
    </location>
</feature>
<feature type="domain" description="Autophagy-related protein 11 C-terminal" evidence="10">
    <location>
        <begin position="1145"/>
        <end position="1258"/>
    </location>
</feature>
<dbReference type="GO" id="GO:0000422">
    <property type="term" value="P:autophagy of mitochondrion"/>
    <property type="evidence" value="ECO:0007669"/>
    <property type="project" value="TreeGrafter"/>
</dbReference>
<dbReference type="InterPro" id="IPR040040">
    <property type="entry name" value="ATG11"/>
</dbReference>
<feature type="region of interest" description="Disordered" evidence="8">
    <location>
        <begin position="1318"/>
        <end position="1481"/>
    </location>
</feature>
<comment type="caution">
    <text evidence="11">The sequence shown here is derived from an EMBL/GenBank/DDBJ whole genome shotgun (WGS) entry which is preliminary data.</text>
</comment>
<dbReference type="PANTHER" id="PTHR13222">
    <property type="entry name" value="RB1-INDUCIBLE COILED-COIL"/>
    <property type="match status" value="1"/>
</dbReference>
<dbReference type="Pfam" id="PF10377">
    <property type="entry name" value="ATG11"/>
    <property type="match status" value="1"/>
</dbReference>
<feature type="coiled-coil region" evidence="7">
    <location>
        <begin position="789"/>
        <end position="886"/>
    </location>
</feature>
<comment type="subunit">
    <text evidence="6">Homodimer.</text>
</comment>
<feature type="compositionally biased region" description="Pro residues" evidence="8">
    <location>
        <begin position="1400"/>
        <end position="1424"/>
    </location>
</feature>
<dbReference type="GO" id="GO:1990316">
    <property type="term" value="C:Atg1/ULK1 kinase complex"/>
    <property type="evidence" value="ECO:0007669"/>
    <property type="project" value="TreeGrafter"/>
</dbReference>
<evidence type="ECO:0000256" key="7">
    <source>
        <dbReference type="SAM" id="Coils"/>
    </source>
</evidence>
<dbReference type="Gene3D" id="1.10.287.1490">
    <property type="match status" value="1"/>
</dbReference>
<feature type="compositionally biased region" description="Basic residues" evidence="8">
    <location>
        <begin position="1541"/>
        <end position="1554"/>
    </location>
</feature>
<feature type="region of interest" description="Disordered" evidence="8">
    <location>
        <begin position="1263"/>
        <end position="1305"/>
    </location>
</feature>
<dbReference type="InterPro" id="IPR019460">
    <property type="entry name" value="Atg11_C"/>
</dbReference>
<dbReference type="InterPro" id="IPR045326">
    <property type="entry name" value="ATG17-like_dom"/>
</dbReference>
<feature type="region of interest" description="Disordered" evidence="8">
    <location>
        <begin position="99"/>
        <end position="118"/>
    </location>
</feature>
<reference evidence="11 12" key="1">
    <citation type="journal article" date="2020" name="ISME J.">
        <title>Uncovering the hidden diversity of litter-decomposition mechanisms in mushroom-forming fungi.</title>
        <authorList>
            <person name="Floudas D."/>
            <person name="Bentzer J."/>
            <person name="Ahren D."/>
            <person name="Johansson T."/>
            <person name="Persson P."/>
            <person name="Tunlid A."/>
        </authorList>
    </citation>
    <scope>NUCLEOTIDE SEQUENCE [LARGE SCALE GENOMIC DNA]</scope>
    <source>
        <strain evidence="11 12">CBS 291.85</strain>
    </source>
</reference>
<keyword evidence="3 6" id="KW-0653">Protein transport</keyword>
<evidence type="ECO:0000256" key="2">
    <source>
        <dbReference type="ARBA" id="ARBA00022448"/>
    </source>
</evidence>
<dbReference type="OrthoDB" id="447953at2759"/>
<dbReference type="EMBL" id="JAACJM010000140">
    <property type="protein sequence ID" value="KAF5343439.1"/>
    <property type="molecule type" value="Genomic_DNA"/>
</dbReference>
<feature type="region of interest" description="Disordered" evidence="8">
    <location>
        <begin position="1057"/>
        <end position="1076"/>
    </location>
</feature>
<accession>A0A8H5FNL8</accession>
<organism evidence="11 12">
    <name type="scientific">Tetrapyrgos nigripes</name>
    <dbReference type="NCBI Taxonomy" id="182062"/>
    <lineage>
        <taxon>Eukaryota</taxon>
        <taxon>Fungi</taxon>
        <taxon>Dikarya</taxon>
        <taxon>Basidiomycota</taxon>
        <taxon>Agaricomycotina</taxon>
        <taxon>Agaricomycetes</taxon>
        <taxon>Agaricomycetidae</taxon>
        <taxon>Agaricales</taxon>
        <taxon>Marasmiineae</taxon>
        <taxon>Marasmiaceae</taxon>
        <taxon>Tetrapyrgos</taxon>
    </lineage>
</organism>
<dbReference type="GO" id="GO:0060090">
    <property type="term" value="F:molecular adaptor activity"/>
    <property type="evidence" value="ECO:0007669"/>
    <property type="project" value="TreeGrafter"/>
</dbReference>
<feature type="region of interest" description="Disordered" evidence="8">
    <location>
        <begin position="283"/>
        <end position="328"/>
    </location>
</feature>